<proteinExistence type="predicted"/>
<dbReference type="EMBL" id="JH816691">
    <property type="protein sequence ID" value="EKC25745.1"/>
    <property type="molecule type" value="Genomic_DNA"/>
</dbReference>
<dbReference type="AlphaFoldDB" id="K1QA65"/>
<evidence type="ECO:0000313" key="1">
    <source>
        <dbReference type="EMBL" id="EKC25745.1"/>
    </source>
</evidence>
<sequence length="231" mass="25960">MDGVSNMTFDILTSFYFMLLESKMSFYLALIAMTLNVIQLCLWLRLRKSQKPEREPLVTRNQGVSTSTCCGAGVLQLLLSHLSPTEPPPEINMEEEMKQPYMVAFREEYEEEEYPQEKVVAAIKYMNTLRGGKNKIPHLIQKTHFLSPAQWLPCSNQSVLMTAVIPSILPSICLFWVLLSGAYLLSSLPNLAHTSPSQVPLGKGCAMTLNHVSQLKLKVKAEYYEKSLSGA</sequence>
<name>K1QA65_MAGGI</name>
<accession>K1QA65</accession>
<reference evidence="1" key="1">
    <citation type="journal article" date="2012" name="Nature">
        <title>The oyster genome reveals stress adaptation and complexity of shell formation.</title>
        <authorList>
            <person name="Zhang G."/>
            <person name="Fang X."/>
            <person name="Guo X."/>
            <person name="Li L."/>
            <person name="Luo R."/>
            <person name="Xu F."/>
            <person name="Yang P."/>
            <person name="Zhang L."/>
            <person name="Wang X."/>
            <person name="Qi H."/>
            <person name="Xiong Z."/>
            <person name="Que H."/>
            <person name="Xie Y."/>
            <person name="Holland P.W."/>
            <person name="Paps J."/>
            <person name="Zhu Y."/>
            <person name="Wu F."/>
            <person name="Chen Y."/>
            <person name="Wang J."/>
            <person name="Peng C."/>
            <person name="Meng J."/>
            <person name="Yang L."/>
            <person name="Liu J."/>
            <person name="Wen B."/>
            <person name="Zhang N."/>
            <person name="Huang Z."/>
            <person name="Zhu Q."/>
            <person name="Feng Y."/>
            <person name="Mount A."/>
            <person name="Hedgecock D."/>
            <person name="Xu Z."/>
            <person name="Liu Y."/>
            <person name="Domazet-Loso T."/>
            <person name="Du Y."/>
            <person name="Sun X."/>
            <person name="Zhang S."/>
            <person name="Liu B."/>
            <person name="Cheng P."/>
            <person name="Jiang X."/>
            <person name="Li J."/>
            <person name="Fan D."/>
            <person name="Wang W."/>
            <person name="Fu W."/>
            <person name="Wang T."/>
            <person name="Wang B."/>
            <person name="Zhang J."/>
            <person name="Peng Z."/>
            <person name="Li Y."/>
            <person name="Li N."/>
            <person name="Wang J."/>
            <person name="Chen M."/>
            <person name="He Y."/>
            <person name="Tan F."/>
            <person name="Song X."/>
            <person name="Zheng Q."/>
            <person name="Huang R."/>
            <person name="Yang H."/>
            <person name="Du X."/>
            <person name="Chen L."/>
            <person name="Yang M."/>
            <person name="Gaffney P.M."/>
            <person name="Wang S."/>
            <person name="Luo L."/>
            <person name="She Z."/>
            <person name="Ming Y."/>
            <person name="Huang W."/>
            <person name="Zhang S."/>
            <person name="Huang B."/>
            <person name="Zhang Y."/>
            <person name="Qu T."/>
            <person name="Ni P."/>
            <person name="Miao G."/>
            <person name="Wang J."/>
            <person name="Wang Q."/>
            <person name="Steinberg C.E."/>
            <person name="Wang H."/>
            <person name="Li N."/>
            <person name="Qian L."/>
            <person name="Zhang G."/>
            <person name="Li Y."/>
            <person name="Yang H."/>
            <person name="Liu X."/>
            <person name="Wang J."/>
            <person name="Yin Y."/>
            <person name="Wang J."/>
        </authorList>
    </citation>
    <scope>NUCLEOTIDE SEQUENCE [LARGE SCALE GENOMIC DNA]</scope>
    <source>
        <strain evidence="1">05x7-T-G4-1.051#20</strain>
    </source>
</reference>
<organism evidence="1">
    <name type="scientific">Magallana gigas</name>
    <name type="common">Pacific oyster</name>
    <name type="synonym">Crassostrea gigas</name>
    <dbReference type="NCBI Taxonomy" id="29159"/>
    <lineage>
        <taxon>Eukaryota</taxon>
        <taxon>Metazoa</taxon>
        <taxon>Spiralia</taxon>
        <taxon>Lophotrochozoa</taxon>
        <taxon>Mollusca</taxon>
        <taxon>Bivalvia</taxon>
        <taxon>Autobranchia</taxon>
        <taxon>Pteriomorphia</taxon>
        <taxon>Ostreida</taxon>
        <taxon>Ostreoidea</taxon>
        <taxon>Ostreidae</taxon>
        <taxon>Magallana</taxon>
    </lineage>
</organism>
<dbReference type="HOGENOM" id="CLU_1200845_0_0_1"/>
<dbReference type="InParanoid" id="K1QA65"/>
<protein>
    <submittedName>
        <fullName evidence="1">Uncharacterized protein</fullName>
    </submittedName>
</protein>
<gene>
    <name evidence="1" type="ORF">CGI_10002251</name>
</gene>